<dbReference type="PROSITE" id="PS51257">
    <property type="entry name" value="PROKAR_LIPOPROTEIN"/>
    <property type="match status" value="1"/>
</dbReference>
<dbReference type="SUPFAM" id="SSF53933">
    <property type="entry name" value="Microbial ribonucleases"/>
    <property type="match status" value="1"/>
</dbReference>
<feature type="region of interest" description="Disordered" evidence="3">
    <location>
        <begin position="30"/>
        <end position="65"/>
    </location>
</feature>
<sequence>MILRCARLGLALLAGLSLLFLTGCSGGTSAGTSPGTATGTATAAPSRTTAAAPPQSTGTPGAAPTRFSRLPTVQEGALPAEARRTLALIRAGGPFPYAKDGTVFSNFERVLPQHKRGYYHEYTVRTPGERDRGARRIVTGRDGDVYYTDDHYESFREVVADEAR</sequence>
<proteinExistence type="predicted"/>
<dbReference type="OrthoDB" id="5326845at2"/>
<evidence type="ECO:0000256" key="3">
    <source>
        <dbReference type="SAM" id="MobiDB-lite"/>
    </source>
</evidence>
<gene>
    <name evidence="5" type="ORF">VO63_10755</name>
</gene>
<dbReference type="AlphaFoldDB" id="A0A2P2GQX8"/>
<reference evidence="5 6" key="1">
    <citation type="submission" date="2015-05" db="EMBL/GenBank/DDBJ databases">
        <title>Draft Genome assembly of Streptomyces showdoensis.</title>
        <authorList>
            <person name="Thapa K.K."/>
            <person name="Metsa-Ketela M."/>
        </authorList>
    </citation>
    <scope>NUCLEOTIDE SEQUENCE [LARGE SCALE GENOMIC DNA]</scope>
    <source>
        <strain evidence="5 6">ATCC 15227</strain>
    </source>
</reference>
<comment type="caution">
    <text evidence="5">The sequence shown here is derived from an EMBL/GenBank/DDBJ whole genome shotgun (WGS) entry which is preliminary data.</text>
</comment>
<dbReference type="GO" id="GO:0004521">
    <property type="term" value="F:RNA endonuclease activity"/>
    <property type="evidence" value="ECO:0007669"/>
    <property type="project" value="InterPro"/>
</dbReference>
<dbReference type="GO" id="GO:0016787">
    <property type="term" value="F:hydrolase activity"/>
    <property type="evidence" value="ECO:0007669"/>
    <property type="project" value="UniProtKB-KW"/>
</dbReference>
<protein>
    <submittedName>
        <fullName evidence="5">Guanine-specific ribonuclease N1 and T1</fullName>
    </submittedName>
</protein>
<keyword evidence="1" id="KW-0540">Nuclease</keyword>
<evidence type="ECO:0000313" key="6">
    <source>
        <dbReference type="Proteomes" id="UP000265325"/>
    </source>
</evidence>
<dbReference type="EMBL" id="LAQS01000013">
    <property type="protein sequence ID" value="KKZ73896.1"/>
    <property type="molecule type" value="Genomic_DNA"/>
</dbReference>
<dbReference type="InterPro" id="IPR000026">
    <property type="entry name" value="N1-like"/>
</dbReference>
<keyword evidence="4" id="KW-0732">Signal</keyword>
<dbReference type="Proteomes" id="UP000265325">
    <property type="component" value="Unassembled WGS sequence"/>
</dbReference>
<dbReference type="InterPro" id="IPR016191">
    <property type="entry name" value="Ribonuclease/ribotoxin"/>
</dbReference>
<feature type="signal peptide" evidence="4">
    <location>
        <begin position="1"/>
        <end position="30"/>
    </location>
</feature>
<evidence type="ECO:0000256" key="1">
    <source>
        <dbReference type="ARBA" id="ARBA00022722"/>
    </source>
</evidence>
<evidence type="ECO:0000256" key="4">
    <source>
        <dbReference type="SAM" id="SignalP"/>
    </source>
</evidence>
<dbReference type="Gene3D" id="3.10.450.30">
    <property type="entry name" value="Microbial ribonucleases"/>
    <property type="match status" value="1"/>
</dbReference>
<dbReference type="GO" id="GO:0003723">
    <property type="term" value="F:RNA binding"/>
    <property type="evidence" value="ECO:0007669"/>
    <property type="project" value="InterPro"/>
</dbReference>
<accession>A0A2P2GQX8</accession>
<dbReference type="Pfam" id="PF00545">
    <property type="entry name" value="Ribonuclease"/>
    <property type="match status" value="1"/>
</dbReference>
<dbReference type="RefSeq" id="WP_046907525.1">
    <property type="nucleotide sequence ID" value="NZ_BAAAXG010000026.1"/>
</dbReference>
<feature type="compositionally biased region" description="Low complexity" evidence="3">
    <location>
        <begin position="30"/>
        <end position="57"/>
    </location>
</feature>
<feature type="chain" id="PRO_5015118925" evidence="4">
    <location>
        <begin position="31"/>
        <end position="164"/>
    </location>
</feature>
<evidence type="ECO:0000256" key="2">
    <source>
        <dbReference type="ARBA" id="ARBA00022801"/>
    </source>
</evidence>
<evidence type="ECO:0000313" key="5">
    <source>
        <dbReference type="EMBL" id="KKZ73896.1"/>
    </source>
</evidence>
<keyword evidence="6" id="KW-1185">Reference proteome</keyword>
<name>A0A2P2GQX8_STREW</name>
<keyword evidence="2" id="KW-0378">Hydrolase</keyword>
<organism evidence="5 6">
    <name type="scientific">Streptomyces showdoensis</name>
    <dbReference type="NCBI Taxonomy" id="68268"/>
    <lineage>
        <taxon>Bacteria</taxon>
        <taxon>Bacillati</taxon>
        <taxon>Actinomycetota</taxon>
        <taxon>Actinomycetes</taxon>
        <taxon>Kitasatosporales</taxon>
        <taxon>Streptomycetaceae</taxon>
        <taxon>Streptomyces</taxon>
    </lineage>
</organism>